<reference evidence="2 3" key="1">
    <citation type="submission" date="2016-12" db="EMBL/GenBank/DDBJ databases">
        <title>The whole genome sequencing and assembly of Bacillus cohnii DSM 6307T strain.</title>
        <authorList>
            <person name="Lee Y.-J."/>
            <person name="Yi H."/>
            <person name="Bahn Y.-S."/>
            <person name="Kim J.F."/>
            <person name="Lee D.-W."/>
        </authorList>
    </citation>
    <scope>NUCLEOTIDE SEQUENCE [LARGE SCALE GENOMIC DNA]</scope>
    <source>
        <strain evidence="2 3">DSM 6307</strain>
    </source>
</reference>
<keyword evidence="1" id="KW-0732">Signal</keyword>
<name>A0A223KMG5_9BACI</name>
<dbReference type="STRING" id="1314751.GCA_001591425_00718"/>
<keyword evidence="3" id="KW-1185">Reference proteome</keyword>
<dbReference type="EMBL" id="CP018866">
    <property type="protein sequence ID" value="AST90700.1"/>
    <property type="molecule type" value="Genomic_DNA"/>
</dbReference>
<protein>
    <submittedName>
        <fullName evidence="2">Uncharacterized protein</fullName>
    </submittedName>
</protein>
<feature type="signal peptide" evidence="1">
    <location>
        <begin position="1"/>
        <end position="21"/>
    </location>
</feature>
<sequence>MMRIVKLSIAMLLFCSFSLMHLDINKFETNELTITTIDKESSQAVIRTSTQQLHNTISLPHHTTSLHKGIFYIVPAYIKPPTKQQNDGVFCEATKYILPAMYQSNYLSI</sequence>
<dbReference type="KEGG" id="bcoh:BC6307_05075"/>
<dbReference type="AlphaFoldDB" id="A0A223KMG5"/>
<evidence type="ECO:0000313" key="2">
    <source>
        <dbReference type="EMBL" id="AST90700.1"/>
    </source>
</evidence>
<evidence type="ECO:0000256" key="1">
    <source>
        <dbReference type="SAM" id="SignalP"/>
    </source>
</evidence>
<dbReference type="RefSeq" id="WP_066412218.1">
    <property type="nucleotide sequence ID" value="NZ_CP018866.1"/>
</dbReference>
<organism evidence="2 3">
    <name type="scientific">Sutcliffiella cohnii</name>
    <dbReference type="NCBI Taxonomy" id="33932"/>
    <lineage>
        <taxon>Bacteria</taxon>
        <taxon>Bacillati</taxon>
        <taxon>Bacillota</taxon>
        <taxon>Bacilli</taxon>
        <taxon>Bacillales</taxon>
        <taxon>Bacillaceae</taxon>
        <taxon>Sutcliffiella</taxon>
    </lineage>
</organism>
<evidence type="ECO:0000313" key="3">
    <source>
        <dbReference type="Proteomes" id="UP000215224"/>
    </source>
</evidence>
<feature type="chain" id="PRO_5038348338" evidence="1">
    <location>
        <begin position="22"/>
        <end position="109"/>
    </location>
</feature>
<accession>A0A223KMG5</accession>
<gene>
    <name evidence="2" type="ORF">BC6307_05075</name>
</gene>
<dbReference type="Proteomes" id="UP000215224">
    <property type="component" value="Chromosome"/>
</dbReference>
<proteinExistence type="predicted"/>